<evidence type="ECO:0000256" key="1">
    <source>
        <dbReference type="ARBA" id="ARBA00004072"/>
    </source>
</evidence>
<evidence type="ECO:0000313" key="13">
    <source>
        <dbReference type="EMBL" id="SHF13701.1"/>
    </source>
</evidence>
<dbReference type="InterPro" id="IPR014722">
    <property type="entry name" value="Rib_uL2_dom2"/>
</dbReference>
<protein>
    <recommendedName>
        <fullName evidence="8 10">Large ribosomal subunit protein uL24</fullName>
    </recommendedName>
</protein>
<evidence type="ECO:0000313" key="15">
    <source>
        <dbReference type="Proteomes" id="UP000184204"/>
    </source>
</evidence>
<evidence type="ECO:0000256" key="4">
    <source>
        <dbReference type="ARBA" id="ARBA00022730"/>
    </source>
</evidence>
<dbReference type="InterPro" id="IPR008991">
    <property type="entry name" value="Translation_prot_SH3-like_sf"/>
</dbReference>
<evidence type="ECO:0000256" key="9">
    <source>
        <dbReference type="ARBA" id="ARBA00058688"/>
    </source>
</evidence>
<dbReference type="GO" id="GO:0006412">
    <property type="term" value="P:translation"/>
    <property type="evidence" value="ECO:0007669"/>
    <property type="project" value="UniProtKB-UniRule"/>
</dbReference>
<dbReference type="GO" id="GO:0005840">
    <property type="term" value="C:ribosome"/>
    <property type="evidence" value="ECO:0007669"/>
    <property type="project" value="UniProtKB-KW"/>
</dbReference>
<dbReference type="InterPro" id="IPR041988">
    <property type="entry name" value="Ribosomal_uL24_KOW"/>
</dbReference>
<keyword evidence="4 10" id="KW-0699">rRNA-binding</keyword>
<reference evidence="14" key="2">
    <citation type="submission" date="2016-01" db="EMBL/GenBank/DDBJ databases">
        <authorList>
            <person name="Poehlein A."/>
            <person name="Schlien K."/>
            <person name="Gottschalk G."/>
            <person name="Buckel W."/>
            <person name="Daniel R."/>
        </authorList>
    </citation>
    <scope>NUCLEOTIDE SEQUENCE [LARGE SCALE GENOMIC DNA]</scope>
    <source>
        <strain evidence="14">X2</strain>
    </source>
</reference>
<reference evidence="13" key="3">
    <citation type="submission" date="2016-11" db="EMBL/GenBank/DDBJ databases">
        <authorList>
            <person name="Varghese N."/>
            <person name="Submissions S."/>
        </authorList>
    </citation>
    <scope>NUCLEOTIDE SEQUENCE</scope>
    <source>
        <strain evidence="13">DSM 1682</strain>
    </source>
</reference>
<dbReference type="Pfam" id="PF17136">
    <property type="entry name" value="ribosomal_L24"/>
    <property type="match status" value="1"/>
</dbReference>
<dbReference type="EMBL" id="CP014223">
    <property type="protein sequence ID" value="AMJ40152.1"/>
    <property type="molecule type" value="Genomic_DNA"/>
</dbReference>
<keyword evidence="7 10" id="KW-0687">Ribonucleoprotein</keyword>
<dbReference type="InterPro" id="IPR057264">
    <property type="entry name" value="Ribosomal_uL24_C"/>
</dbReference>
<evidence type="ECO:0000259" key="11">
    <source>
        <dbReference type="SMART" id="SM00739"/>
    </source>
</evidence>
<comment type="subunit">
    <text evidence="3 10">Part of the 50S ribosomal subunit.</text>
</comment>
<organism evidence="13 15">
    <name type="scientific">Anaerotignum propionicum DSM 1682</name>
    <dbReference type="NCBI Taxonomy" id="991789"/>
    <lineage>
        <taxon>Bacteria</taxon>
        <taxon>Bacillati</taxon>
        <taxon>Bacillota</taxon>
        <taxon>Clostridia</taxon>
        <taxon>Lachnospirales</taxon>
        <taxon>Anaerotignaceae</taxon>
        <taxon>Anaerotignum</taxon>
    </lineage>
</organism>
<comment type="similarity">
    <text evidence="2 10">Belongs to the universal ribosomal protein uL24 family.</text>
</comment>
<dbReference type="PANTHER" id="PTHR12903">
    <property type="entry name" value="MITOCHONDRIAL RIBOSOMAL PROTEIN L24"/>
    <property type="match status" value="1"/>
</dbReference>
<keyword evidence="6 10" id="KW-0689">Ribosomal protein</keyword>
<reference evidence="15" key="4">
    <citation type="submission" date="2016-11" db="EMBL/GenBank/DDBJ databases">
        <authorList>
            <person name="Jaros S."/>
            <person name="Januszkiewicz K."/>
            <person name="Wedrychowicz H."/>
        </authorList>
    </citation>
    <scope>NUCLEOTIDE SEQUENCE [LARGE SCALE GENOMIC DNA]</scope>
    <source>
        <strain evidence="15">DSM 1682</strain>
    </source>
</reference>
<dbReference type="GO" id="GO:0003735">
    <property type="term" value="F:structural constituent of ribosome"/>
    <property type="evidence" value="ECO:0007669"/>
    <property type="project" value="InterPro"/>
</dbReference>
<dbReference type="NCBIfam" id="TIGR01079">
    <property type="entry name" value="rplX_bact"/>
    <property type="match status" value="1"/>
</dbReference>
<accession>A0A110A6U5</accession>
<evidence type="ECO:0000256" key="5">
    <source>
        <dbReference type="ARBA" id="ARBA00022884"/>
    </source>
</evidence>
<dbReference type="Gene3D" id="2.30.30.30">
    <property type="match status" value="1"/>
</dbReference>
<dbReference type="SMART" id="SM00739">
    <property type="entry name" value="KOW"/>
    <property type="match status" value="1"/>
</dbReference>
<dbReference type="EMBL" id="FQUA01000019">
    <property type="protein sequence ID" value="SHF13701.1"/>
    <property type="molecule type" value="Genomic_DNA"/>
</dbReference>
<comment type="function">
    <text evidence="9 10">One of the proteins that surrounds the polypeptide exit tunnel on the outside of the subunit.</text>
</comment>
<keyword evidence="14" id="KW-1185">Reference proteome</keyword>
<dbReference type="InterPro" id="IPR003256">
    <property type="entry name" value="Ribosomal_uL24"/>
</dbReference>
<dbReference type="CDD" id="cd06089">
    <property type="entry name" value="KOW_RPL26"/>
    <property type="match status" value="1"/>
</dbReference>
<dbReference type="GO" id="GO:1990904">
    <property type="term" value="C:ribonucleoprotein complex"/>
    <property type="evidence" value="ECO:0007669"/>
    <property type="project" value="UniProtKB-KW"/>
</dbReference>
<evidence type="ECO:0000313" key="14">
    <source>
        <dbReference type="Proteomes" id="UP000068026"/>
    </source>
</evidence>
<dbReference type="Proteomes" id="UP000184204">
    <property type="component" value="Unassembled WGS sequence"/>
</dbReference>
<gene>
    <name evidence="10 12" type="primary">rplX</name>
    <name evidence="12" type="ORF">CPRO_05490</name>
    <name evidence="13" type="ORF">SAMN02745151_02899</name>
</gene>
<dbReference type="GO" id="GO:0019843">
    <property type="term" value="F:rRNA binding"/>
    <property type="evidence" value="ECO:0007669"/>
    <property type="project" value="UniProtKB-UniRule"/>
</dbReference>
<evidence type="ECO:0000256" key="8">
    <source>
        <dbReference type="ARBA" id="ARBA00035206"/>
    </source>
</evidence>
<feature type="domain" description="KOW" evidence="11">
    <location>
        <begin position="5"/>
        <end position="32"/>
    </location>
</feature>
<dbReference type="KEGG" id="cpro:CPRO_05490"/>
<dbReference type="Proteomes" id="UP000068026">
    <property type="component" value="Chromosome"/>
</dbReference>
<evidence type="ECO:0000313" key="12">
    <source>
        <dbReference type="EMBL" id="AMJ40152.1"/>
    </source>
</evidence>
<dbReference type="SUPFAM" id="SSF50104">
    <property type="entry name" value="Translation proteins SH3-like domain"/>
    <property type="match status" value="1"/>
</dbReference>
<evidence type="ECO:0000256" key="3">
    <source>
        <dbReference type="ARBA" id="ARBA00011838"/>
    </source>
</evidence>
<dbReference type="HAMAP" id="MF_01326_B">
    <property type="entry name" value="Ribosomal_uL24_B"/>
    <property type="match status" value="1"/>
</dbReference>
<sequence length="103" mass="11181">MANLKLKSGDKVVVTTGKDKGKQGKILAVDIKNNRVLVEGVNMISKHTKPNAKNQQGGIVKKESYIHASNVMYLHNGKATRLGAMIKDGKKVRVAKKTGEVID</sequence>
<dbReference type="AlphaFoldDB" id="A0A110A6U5"/>
<dbReference type="FunFam" id="2.30.30.30:FF:000004">
    <property type="entry name" value="50S ribosomal protein L24"/>
    <property type="match status" value="1"/>
</dbReference>
<reference evidence="12 14" key="1">
    <citation type="journal article" date="2016" name="Genome Announc.">
        <title>Complete Genome Sequence of the Amino Acid-Fermenting Clostridium propionicum X2 (DSM 1682).</title>
        <authorList>
            <person name="Poehlein A."/>
            <person name="Schlien K."/>
            <person name="Chowdhury N.P."/>
            <person name="Gottschalk G."/>
            <person name="Buckel W."/>
            <person name="Daniel R."/>
        </authorList>
    </citation>
    <scope>NUCLEOTIDE SEQUENCE [LARGE SCALE GENOMIC DNA]</scope>
    <source>
        <strain evidence="12 14">X2</strain>
    </source>
</reference>
<evidence type="ECO:0000256" key="2">
    <source>
        <dbReference type="ARBA" id="ARBA00010618"/>
    </source>
</evidence>
<dbReference type="Pfam" id="PF00467">
    <property type="entry name" value="KOW"/>
    <property type="match status" value="1"/>
</dbReference>
<evidence type="ECO:0000256" key="7">
    <source>
        <dbReference type="ARBA" id="ARBA00023274"/>
    </source>
</evidence>
<comment type="function">
    <text evidence="1 10">One of two assembly initiator proteins, it binds directly to the 5'-end of the 23S rRNA, where it nucleates assembly of the 50S subunit.</text>
</comment>
<dbReference type="InterPro" id="IPR005824">
    <property type="entry name" value="KOW"/>
</dbReference>
<evidence type="ECO:0000256" key="6">
    <source>
        <dbReference type="ARBA" id="ARBA00022980"/>
    </source>
</evidence>
<evidence type="ECO:0000256" key="10">
    <source>
        <dbReference type="HAMAP-Rule" id="MF_01326"/>
    </source>
</evidence>
<proteinExistence type="inferred from homology"/>
<keyword evidence="5 10" id="KW-0694">RNA-binding</keyword>
<dbReference type="RefSeq" id="WP_066047608.1">
    <property type="nucleotide sequence ID" value="NZ_CP014223.1"/>
</dbReference>
<name>A0A110A6U5_ANAPI</name>